<accession>A0ABU0MX79</accession>
<name>A0ABU0MX79_9FIRM</name>
<evidence type="ECO:0000313" key="1">
    <source>
        <dbReference type="EMBL" id="MDQ0555511.1"/>
    </source>
</evidence>
<dbReference type="EMBL" id="JAUSWG010000002">
    <property type="protein sequence ID" value="MDQ0555511.1"/>
    <property type="molecule type" value="Genomic_DNA"/>
</dbReference>
<keyword evidence="2" id="KW-1185">Reference proteome</keyword>
<dbReference type="Proteomes" id="UP001232584">
    <property type="component" value="Unassembled WGS sequence"/>
</dbReference>
<evidence type="ECO:0000313" key="2">
    <source>
        <dbReference type="Proteomes" id="UP001232584"/>
    </source>
</evidence>
<proteinExistence type="predicted"/>
<organism evidence="1 2">
    <name type="scientific">Paraclostridium ghonii</name>
    <dbReference type="NCBI Taxonomy" id="29358"/>
    <lineage>
        <taxon>Bacteria</taxon>
        <taxon>Bacillati</taxon>
        <taxon>Bacillota</taxon>
        <taxon>Clostridia</taxon>
        <taxon>Peptostreptococcales</taxon>
        <taxon>Peptostreptococcaceae</taxon>
        <taxon>Paraclostridium</taxon>
    </lineage>
</organism>
<gene>
    <name evidence="1" type="ORF">QOZ92_000624</name>
</gene>
<comment type="caution">
    <text evidence="1">The sequence shown here is derived from an EMBL/GenBank/DDBJ whole genome shotgun (WGS) entry which is preliminary data.</text>
</comment>
<reference evidence="1 2" key="1">
    <citation type="submission" date="2023-07" db="EMBL/GenBank/DDBJ databases">
        <title>Genomic Encyclopedia of Type Strains, Phase IV (KMG-IV): sequencing the most valuable type-strain genomes for metagenomic binning, comparative biology and taxonomic classification.</title>
        <authorList>
            <person name="Goeker M."/>
        </authorList>
    </citation>
    <scope>NUCLEOTIDE SEQUENCE [LARGE SCALE GENOMIC DNA]</scope>
    <source>
        <strain evidence="1 2">DSM 15049</strain>
    </source>
</reference>
<protein>
    <submittedName>
        <fullName evidence="1">Uncharacterized protein</fullName>
    </submittedName>
</protein>
<sequence length="235" mass="27733">METEVEFLNVKLTGTNFDILKIEEHQVLIALNRFFDLYYIFAGANSNLMDASDKKLDLRGWESDNEDTIRLFLRGEHLKSCILSYNSVEDYILQIITFAFNLKGIRVTSKDDFIKKSKNLHYKDVRKSVIRHNIDAEILKIIVEYHNDDDVKEIRRISNELKHNNNIRFRGLPSFTNGIGINTLKFNSKWFDPKTEDLESVINLCIRVNKKIKLYVEQVYNKVAEKYNLDRIKYD</sequence>
<dbReference type="RefSeq" id="WP_307502826.1">
    <property type="nucleotide sequence ID" value="NZ_BAAACE010000029.1"/>
</dbReference>